<protein>
    <submittedName>
        <fullName evidence="2">DUF2130 domain-containing protein</fullName>
    </submittedName>
</protein>
<evidence type="ECO:0000313" key="2">
    <source>
        <dbReference type="EMBL" id="PJE63798.1"/>
    </source>
</evidence>
<organism evidence="2 3">
    <name type="scientific">Candidatus Roizmanbacteria bacterium CG10_big_fil_rev_8_21_14_0_10_45_7</name>
    <dbReference type="NCBI Taxonomy" id="1974854"/>
    <lineage>
        <taxon>Bacteria</taxon>
        <taxon>Candidatus Roizmaniibacteriota</taxon>
    </lineage>
</organism>
<comment type="caution">
    <text evidence="2">The sequence shown here is derived from an EMBL/GenBank/DDBJ whole genome shotgun (WGS) entry which is preliminary data.</text>
</comment>
<accession>A0A2M8KV33</accession>
<evidence type="ECO:0000256" key="1">
    <source>
        <dbReference type="SAM" id="Coils"/>
    </source>
</evidence>
<evidence type="ECO:0000313" key="3">
    <source>
        <dbReference type="Proteomes" id="UP000231569"/>
    </source>
</evidence>
<dbReference type="Pfam" id="PF09903">
    <property type="entry name" value="DUF2130"/>
    <property type="match status" value="1"/>
</dbReference>
<gene>
    <name evidence="2" type="ORF">COU89_01330</name>
</gene>
<reference evidence="3" key="1">
    <citation type="submission" date="2017-09" db="EMBL/GenBank/DDBJ databases">
        <title>Depth-based differentiation of microbial function through sediment-hosted aquifers and enrichment of novel symbionts in the deep terrestrial subsurface.</title>
        <authorList>
            <person name="Probst A.J."/>
            <person name="Ladd B."/>
            <person name="Jarett J.K."/>
            <person name="Geller-Mcgrath D.E."/>
            <person name="Sieber C.M.K."/>
            <person name="Emerson J.B."/>
            <person name="Anantharaman K."/>
            <person name="Thomas B.C."/>
            <person name="Malmstrom R."/>
            <person name="Stieglmeier M."/>
            <person name="Klingl A."/>
            <person name="Woyke T."/>
            <person name="Ryan C.M."/>
            <person name="Banfield J.F."/>
        </authorList>
    </citation>
    <scope>NUCLEOTIDE SEQUENCE [LARGE SCALE GENOMIC DNA]</scope>
</reference>
<dbReference type="InterPro" id="IPR019219">
    <property type="entry name" value="DUF2130"/>
</dbReference>
<dbReference type="AlphaFoldDB" id="A0A2M8KV33"/>
<name>A0A2M8KV33_9BACT</name>
<sequence>MATSVIICPNCNKPIELSDAVSNEVKQKLWKQAQMHAAQEADKKHFEEKERLEKQLREAQAQEVSLRKERRVIEEEKRSLQVTIERRLDEQRKQVEEAALKRAFEEHKLREREMEKKLQDAVKSNEELRRKLEQGSQQTQGEVLELELESVLKRSFPLDTIKEVPKGVNGADIIQEVYDRSGRRCGTIIWELKRTKSWSEGWIAKLKEDQRTVRADVAVLVSEALPTTLTAFGNVQGVWVCTLPLVVGVATALRMSLQQVAFAQDSQVGKKEKMDILYQYVTGITFKQRVEAIVESFASMKMDLDKEKRAFTKMWAKREKQIETVINNTVGMHGELQGMLGAALPELKSGELDDVDNSLSEDQIG</sequence>
<dbReference type="EMBL" id="PFEE01000029">
    <property type="protein sequence ID" value="PJE63798.1"/>
    <property type="molecule type" value="Genomic_DNA"/>
</dbReference>
<dbReference type="Proteomes" id="UP000231569">
    <property type="component" value="Unassembled WGS sequence"/>
</dbReference>
<keyword evidence="1" id="KW-0175">Coiled coil</keyword>
<proteinExistence type="predicted"/>
<feature type="coiled-coil region" evidence="1">
    <location>
        <begin position="35"/>
        <end position="138"/>
    </location>
</feature>